<sequence>MTRSALILCAAWLAAMATAIMFGSVPLGPERVLAAVSGMGSAGDQIVIWQIRLPRALAATLVGAALGMSGAALQGLLRNPLAEPGVLGVSASAALAATTALYFGLVSAGPLVLPLAAITGALAATFIVAAAAIRTRSVVTLILIGVGLSSFAGALMALLMNLAPNPFSLADMVNWMLGTVANRSLDDLMMSAPFLIAGMAMLMSRRRGLAALSLGEEAAEGIGLDLRRQRLMVILGAGLATGGAVALAGAIGFVGIVAPHLVRPFVRYDPARLLLPSAMLGAVMLVVADIGVRLLPTDAELKLGVVAALVGAPVFIWIAARRRSVGA</sequence>
<evidence type="ECO:0000256" key="1">
    <source>
        <dbReference type="SAM" id="Phobius"/>
    </source>
</evidence>
<comment type="caution">
    <text evidence="2">The sequence shown here is derived from an EMBL/GenBank/DDBJ whole genome shotgun (WGS) entry which is preliminary data.</text>
</comment>
<feature type="transmembrane region" description="Helical" evidence="1">
    <location>
        <begin position="303"/>
        <end position="320"/>
    </location>
</feature>
<feature type="transmembrane region" description="Helical" evidence="1">
    <location>
        <begin position="58"/>
        <end position="77"/>
    </location>
</feature>
<dbReference type="EMBL" id="JAGSPA010000005">
    <property type="protein sequence ID" value="MBV7257781.1"/>
    <property type="molecule type" value="Genomic_DNA"/>
</dbReference>
<feature type="transmembrane region" description="Helical" evidence="1">
    <location>
        <begin position="111"/>
        <end position="133"/>
    </location>
</feature>
<dbReference type="PANTHER" id="PTHR30472:SF25">
    <property type="entry name" value="ABC TRANSPORTER PERMEASE PROTEIN MJ0876-RELATED"/>
    <property type="match status" value="1"/>
</dbReference>
<feature type="transmembrane region" description="Helical" evidence="1">
    <location>
        <begin position="278"/>
        <end position="296"/>
    </location>
</feature>
<feature type="transmembrane region" description="Helical" evidence="1">
    <location>
        <begin position="140"/>
        <end position="164"/>
    </location>
</feature>
<dbReference type="Pfam" id="PF01032">
    <property type="entry name" value="FecCD"/>
    <property type="match status" value="1"/>
</dbReference>
<proteinExistence type="predicted"/>
<feature type="transmembrane region" description="Helical" evidence="1">
    <location>
        <begin position="231"/>
        <end position="258"/>
    </location>
</feature>
<dbReference type="CDD" id="cd06550">
    <property type="entry name" value="TM_ABC_iron-siderophores_like"/>
    <property type="match status" value="1"/>
</dbReference>
<keyword evidence="1" id="KW-1133">Transmembrane helix</keyword>
<gene>
    <name evidence="2" type="ORF">KCG44_13425</name>
</gene>
<keyword evidence="1" id="KW-0472">Membrane</keyword>
<dbReference type="PANTHER" id="PTHR30472">
    <property type="entry name" value="FERRIC ENTEROBACTIN TRANSPORT SYSTEM PERMEASE PROTEIN"/>
    <property type="match status" value="1"/>
</dbReference>
<evidence type="ECO:0000313" key="3">
    <source>
        <dbReference type="Proteomes" id="UP000722336"/>
    </source>
</evidence>
<feature type="transmembrane region" description="Helical" evidence="1">
    <location>
        <begin position="184"/>
        <end position="203"/>
    </location>
</feature>
<keyword evidence="1" id="KW-0812">Transmembrane</keyword>
<feature type="transmembrane region" description="Helical" evidence="1">
    <location>
        <begin position="84"/>
        <end position="105"/>
    </location>
</feature>
<reference evidence="2 3" key="1">
    <citation type="submission" date="2021-04" db="EMBL/GenBank/DDBJ databases">
        <authorList>
            <person name="Pira H."/>
            <person name="Risdian C."/>
            <person name="Wink J."/>
        </authorList>
    </citation>
    <scope>NUCLEOTIDE SEQUENCE [LARGE SCALE GENOMIC DNA]</scope>
    <source>
        <strain evidence="2 3">WHA3</strain>
    </source>
</reference>
<dbReference type="RefSeq" id="WP_218446631.1">
    <property type="nucleotide sequence ID" value="NZ_JAGSPA010000005.1"/>
</dbReference>
<name>A0ABS6SHG1_9SPHN</name>
<evidence type="ECO:0000313" key="2">
    <source>
        <dbReference type="EMBL" id="MBV7257781.1"/>
    </source>
</evidence>
<dbReference type="Proteomes" id="UP000722336">
    <property type="component" value="Unassembled WGS sequence"/>
</dbReference>
<keyword evidence="3" id="KW-1185">Reference proteome</keyword>
<accession>A0ABS6SHG1</accession>
<organism evidence="2 3">
    <name type="scientific">Pacificimonas pallii</name>
    <dbReference type="NCBI Taxonomy" id="2827236"/>
    <lineage>
        <taxon>Bacteria</taxon>
        <taxon>Pseudomonadati</taxon>
        <taxon>Pseudomonadota</taxon>
        <taxon>Alphaproteobacteria</taxon>
        <taxon>Sphingomonadales</taxon>
        <taxon>Sphingosinicellaceae</taxon>
        <taxon>Pacificimonas</taxon>
    </lineage>
</organism>
<dbReference type="InterPro" id="IPR000522">
    <property type="entry name" value="ABC_transptr_permease_BtuC"/>
</dbReference>
<protein>
    <submittedName>
        <fullName evidence="2">Iron ABC transporter permease</fullName>
    </submittedName>
</protein>